<dbReference type="EMBL" id="KL596807">
    <property type="protein sequence ID" value="KER24523.1"/>
    <property type="molecule type" value="Genomic_DNA"/>
</dbReference>
<accession>A0A074ZBK3</accession>
<proteinExistence type="predicted"/>
<reference evidence="1 2" key="1">
    <citation type="submission" date="2013-11" db="EMBL/GenBank/DDBJ databases">
        <title>Opisthorchis viverrini - life in the bile duct.</title>
        <authorList>
            <person name="Young N.D."/>
            <person name="Nagarajan N."/>
            <person name="Lin S.J."/>
            <person name="Korhonen P.K."/>
            <person name="Jex A.R."/>
            <person name="Hall R.S."/>
            <person name="Safavi-Hemami H."/>
            <person name="Kaewkong W."/>
            <person name="Bertrand D."/>
            <person name="Gao S."/>
            <person name="Seet Q."/>
            <person name="Wongkham S."/>
            <person name="Teh B.T."/>
            <person name="Wongkham C."/>
            <person name="Intapan P.M."/>
            <person name="Maleewong W."/>
            <person name="Yang X."/>
            <person name="Hu M."/>
            <person name="Wang Z."/>
            <person name="Hofmann A."/>
            <person name="Sternberg P.W."/>
            <person name="Tan P."/>
            <person name="Wang J."/>
            <person name="Gasser R.B."/>
        </authorList>
    </citation>
    <scope>NUCLEOTIDE SEQUENCE [LARGE SCALE GENOMIC DNA]</scope>
</reference>
<sequence>MPVANGPSRTRQNFQKAITTYAIYTKHCTTVLDFVLGVDRPCAPLLTCKCFVTHTRRPSQLRTGDVFSYGGETFASQMPSSLTCKCFVTHTRRPSQLRTGDVFSYGGETFASQMPSSVNRPTAT</sequence>
<evidence type="ECO:0000313" key="2">
    <source>
        <dbReference type="Proteomes" id="UP000054324"/>
    </source>
</evidence>
<dbReference type="KEGG" id="ovi:T265_07835"/>
<keyword evidence="2" id="KW-1185">Reference proteome</keyword>
<dbReference type="CTD" id="20322014"/>
<name>A0A074ZBK3_OPIVI</name>
<dbReference type="GeneID" id="20322014"/>
<dbReference type="RefSeq" id="XP_009171732.1">
    <property type="nucleotide sequence ID" value="XM_009173468.1"/>
</dbReference>
<evidence type="ECO:0000313" key="1">
    <source>
        <dbReference type="EMBL" id="KER24523.1"/>
    </source>
</evidence>
<protein>
    <submittedName>
        <fullName evidence="1">Uncharacterized protein</fullName>
    </submittedName>
</protein>
<dbReference type="AlphaFoldDB" id="A0A074ZBK3"/>
<organism evidence="1 2">
    <name type="scientific">Opisthorchis viverrini</name>
    <name type="common">Southeast Asian liver fluke</name>
    <dbReference type="NCBI Taxonomy" id="6198"/>
    <lineage>
        <taxon>Eukaryota</taxon>
        <taxon>Metazoa</taxon>
        <taxon>Spiralia</taxon>
        <taxon>Lophotrochozoa</taxon>
        <taxon>Platyhelminthes</taxon>
        <taxon>Trematoda</taxon>
        <taxon>Digenea</taxon>
        <taxon>Opisthorchiida</taxon>
        <taxon>Opisthorchiata</taxon>
        <taxon>Opisthorchiidae</taxon>
        <taxon>Opisthorchis</taxon>
    </lineage>
</organism>
<dbReference type="Proteomes" id="UP000054324">
    <property type="component" value="Unassembled WGS sequence"/>
</dbReference>
<gene>
    <name evidence="1" type="ORF">T265_07835</name>
</gene>